<sequence length="709" mass="78471">MECLTSPDALTRCPKRVRLDSGCINSFPTWAAGRNGNSDDYGNSIALGFPVLGFPVLGFPVLDFPVVALTPAASPDSTIPLAESTNPSAALLHQCEYANHVKLSAPLQPLAPSPRRLDHISQSKGFVDCVKAFKPCSTLVPLGKPLCSSSRARHRPQQRPLEPKPAHATAKLDTEPQRTTSSDVRPLNSPFTLPKDSPNILHAHDALYSRPDDGKIDGYIKLNWPSSNISASERLQFRASKTNTAVSPNPPHRASGSTSSVTTERERTLVSPTNNTSQQTCTQLQTQPAQSTPSPDSGLQSQNDGFDKKLFEFYVKNWCPGRSVLEKANPWLIILAQTCRNTAISDAIASAIGCLAGIYIYDYTADERTREAACRRYTMAAECYKGLLDDLKSKGLGEGEEFLALGVVLSTIHVVQVQQHHGKTDSPSWLEGYKQCKHFLHQTNPGGQRSDLREAMSAIVGCGVISSQLLAPLPDANPLNLPEQEKEFDWLLFGNEQETLEIRGGCGLSTSLMHRIAHVSFCVSCLVQNPESIVFQQTPEYLLRGLETTQQWSREYKPWEMAEASQPIERIRSRSTIMIAESKVEVAEVTAEAWRITAMIYLLCRLLRLPRNHPRVVGQMDDLARCIRIIPTSGPYFTAQAPLLPVFILGLLAINLDYKEMSQTWFRQVIKTPVRSNVPLLLKSLERTWCWIDNDIKTPTLPEVLPDAI</sequence>
<feature type="non-terminal residue" evidence="4">
    <location>
        <position position="709"/>
    </location>
</feature>
<dbReference type="Pfam" id="PF11951">
    <property type="entry name" value="Fungal_trans_2"/>
    <property type="match status" value="1"/>
</dbReference>
<name>A0A428RV78_9HYPO</name>
<evidence type="ECO:0000256" key="2">
    <source>
        <dbReference type="ARBA" id="ARBA00023242"/>
    </source>
</evidence>
<dbReference type="PANTHER" id="PTHR37534:SF46">
    <property type="entry name" value="ZN(II)2CYS6 TRANSCRIPTION FACTOR (EUROFUNG)"/>
    <property type="match status" value="1"/>
</dbReference>
<feature type="compositionally biased region" description="Basic and acidic residues" evidence="3">
    <location>
        <begin position="161"/>
        <end position="176"/>
    </location>
</feature>
<feature type="region of interest" description="Disordered" evidence="3">
    <location>
        <begin position="147"/>
        <end position="199"/>
    </location>
</feature>
<proteinExistence type="predicted"/>
<keyword evidence="5" id="KW-1185">Reference proteome</keyword>
<evidence type="ECO:0000256" key="1">
    <source>
        <dbReference type="ARBA" id="ARBA00004123"/>
    </source>
</evidence>
<dbReference type="PANTHER" id="PTHR37534">
    <property type="entry name" value="TRANSCRIPTIONAL ACTIVATOR PROTEIN UGA3"/>
    <property type="match status" value="1"/>
</dbReference>
<accession>A0A428RV78</accession>
<dbReference type="GO" id="GO:0005634">
    <property type="term" value="C:nucleus"/>
    <property type="evidence" value="ECO:0007669"/>
    <property type="project" value="UniProtKB-SubCell"/>
</dbReference>
<gene>
    <name evidence="4" type="ORF">CEP52_017210</name>
</gene>
<feature type="region of interest" description="Disordered" evidence="3">
    <location>
        <begin position="242"/>
        <end position="301"/>
    </location>
</feature>
<keyword evidence="2" id="KW-0539">Nucleus</keyword>
<comment type="subcellular location">
    <subcellularLocation>
        <location evidence="1">Nucleus</location>
    </subcellularLocation>
</comment>
<organism evidence="4 5">
    <name type="scientific">Fusarium oligoseptatum</name>
    <dbReference type="NCBI Taxonomy" id="2604345"/>
    <lineage>
        <taxon>Eukaryota</taxon>
        <taxon>Fungi</taxon>
        <taxon>Dikarya</taxon>
        <taxon>Ascomycota</taxon>
        <taxon>Pezizomycotina</taxon>
        <taxon>Sordariomycetes</taxon>
        <taxon>Hypocreomycetidae</taxon>
        <taxon>Hypocreales</taxon>
        <taxon>Nectriaceae</taxon>
        <taxon>Fusarium</taxon>
        <taxon>Fusarium solani species complex</taxon>
    </lineage>
</organism>
<evidence type="ECO:0000313" key="4">
    <source>
        <dbReference type="EMBL" id="RSL81389.1"/>
    </source>
</evidence>
<evidence type="ECO:0000256" key="3">
    <source>
        <dbReference type="SAM" id="MobiDB-lite"/>
    </source>
</evidence>
<dbReference type="InterPro" id="IPR021858">
    <property type="entry name" value="Fun_TF"/>
</dbReference>
<reference evidence="4 5" key="1">
    <citation type="submission" date="2017-06" db="EMBL/GenBank/DDBJ databases">
        <title>Comparative genomic analysis of Ambrosia Fusariam Clade fungi.</title>
        <authorList>
            <person name="Stajich J.E."/>
            <person name="Carrillo J."/>
            <person name="Kijimoto T."/>
            <person name="Eskalen A."/>
            <person name="O'Donnell K."/>
            <person name="Kasson M."/>
        </authorList>
    </citation>
    <scope>NUCLEOTIDE SEQUENCE [LARGE SCALE GENOMIC DNA]</scope>
    <source>
        <strain evidence="4 5">NRRL62579</strain>
    </source>
</reference>
<protein>
    <submittedName>
        <fullName evidence="4">Uncharacterized protein</fullName>
    </submittedName>
</protein>
<dbReference type="AlphaFoldDB" id="A0A428RV78"/>
<evidence type="ECO:0000313" key="5">
    <source>
        <dbReference type="Proteomes" id="UP000287144"/>
    </source>
</evidence>
<dbReference type="Proteomes" id="UP000287144">
    <property type="component" value="Unassembled WGS sequence"/>
</dbReference>
<feature type="compositionally biased region" description="Low complexity" evidence="3">
    <location>
        <begin position="273"/>
        <end position="287"/>
    </location>
</feature>
<dbReference type="EMBL" id="NKCK01000469">
    <property type="protein sequence ID" value="RSL81389.1"/>
    <property type="molecule type" value="Genomic_DNA"/>
</dbReference>
<comment type="caution">
    <text evidence="4">The sequence shown here is derived from an EMBL/GenBank/DDBJ whole genome shotgun (WGS) entry which is preliminary data.</text>
</comment>
<feature type="compositionally biased region" description="Polar residues" evidence="3">
    <location>
        <begin position="288"/>
        <end position="301"/>
    </location>
</feature>